<dbReference type="Proteomes" id="UP000196320">
    <property type="component" value="Unassembled WGS sequence"/>
</dbReference>
<protein>
    <submittedName>
        <fullName evidence="1">Uncharacterized protein</fullName>
    </submittedName>
</protein>
<dbReference type="AlphaFoldDB" id="A0A1R4J8E5"/>
<evidence type="ECO:0000313" key="2">
    <source>
        <dbReference type="Proteomes" id="UP000196320"/>
    </source>
</evidence>
<keyword evidence="2" id="KW-1185">Reference proteome</keyword>
<evidence type="ECO:0000313" key="1">
    <source>
        <dbReference type="EMBL" id="SJN27963.1"/>
    </source>
</evidence>
<gene>
    <name evidence="1" type="ORF">FM104_05815</name>
</gene>
<sequence length="40" mass="4312">MGSRTLLVGNIWVTCGAEIGLLTKVRQSEFALDKEIPAHG</sequence>
<accession>A0A1R4J8E5</accession>
<organism evidence="1 2">
    <name type="scientific">Microbacterium esteraromaticum</name>
    <dbReference type="NCBI Taxonomy" id="57043"/>
    <lineage>
        <taxon>Bacteria</taxon>
        <taxon>Bacillati</taxon>
        <taxon>Actinomycetota</taxon>
        <taxon>Actinomycetes</taxon>
        <taxon>Micrococcales</taxon>
        <taxon>Microbacteriaceae</taxon>
        <taxon>Microbacterium</taxon>
    </lineage>
</organism>
<proteinExistence type="predicted"/>
<dbReference type="EMBL" id="FUKO01000019">
    <property type="protein sequence ID" value="SJN27963.1"/>
    <property type="molecule type" value="Genomic_DNA"/>
</dbReference>
<reference evidence="1 2" key="1">
    <citation type="submission" date="2017-02" db="EMBL/GenBank/DDBJ databases">
        <authorList>
            <person name="Peterson S.W."/>
        </authorList>
    </citation>
    <scope>NUCLEOTIDE SEQUENCE [LARGE SCALE GENOMIC DNA]</scope>
    <source>
        <strain evidence="1 2">B Mb 05.01</strain>
    </source>
</reference>
<name>A0A1R4J8E5_9MICO</name>